<dbReference type="RefSeq" id="WP_169525837.1">
    <property type="nucleotide sequence ID" value="NZ_JAAMPU010000096.1"/>
</dbReference>
<accession>A0A972FIZ3</accession>
<dbReference type="Pfam" id="PF01872">
    <property type="entry name" value="RibD_C"/>
    <property type="match status" value="1"/>
</dbReference>
<dbReference type="SUPFAM" id="SSF53597">
    <property type="entry name" value="Dihydrofolate reductase-like"/>
    <property type="match status" value="1"/>
</dbReference>
<dbReference type="EMBL" id="JAAMPU010000096">
    <property type="protein sequence ID" value="NMH26836.1"/>
    <property type="molecule type" value="Genomic_DNA"/>
</dbReference>
<feature type="domain" description="Bacterial bifunctional deaminase-reductase C-terminal" evidence="1">
    <location>
        <begin position="2"/>
        <end position="174"/>
    </location>
</feature>
<dbReference type="AlphaFoldDB" id="A0A972FIZ3"/>
<reference evidence="2" key="1">
    <citation type="submission" date="2020-02" db="EMBL/GenBank/DDBJ databases">
        <title>Flavobacterium sp. genome.</title>
        <authorList>
            <person name="Jung H.S."/>
            <person name="Baek J.H."/>
            <person name="Jeon C.O."/>
        </authorList>
    </citation>
    <scope>NUCLEOTIDE SEQUENCE</scope>
    <source>
        <strain evidence="2">SE-s28</strain>
    </source>
</reference>
<evidence type="ECO:0000313" key="2">
    <source>
        <dbReference type="EMBL" id="NMH26836.1"/>
    </source>
</evidence>
<comment type="caution">
    <text evidence="2">The sequence shown here is derived from an EMBL/GenBank/DDBJ whole genome shotgun (WGS) entry which is preliminary data.</text>
</comment>
<evidence type="ECO:0000259" key="1">
    <source>
        <dbReference type="Pfam" id="PF01872"/>
    </source>
</evidence>
<evidence type="ECO:0000313" key="3">
    <source>
        <dbReference type="Proteomes" id="UP000712080"/>
    </source>
</evidence>
<dbReference type="InterPro" id="IPR002734">
    <property type="entry name" value="RibDG_C"/>
</dbReference>
<gene>
    <name evidence="2" type="ORF">G6047_02225</name>
</gene>
<protein>
    <submittedName>
        <fullName evidence="2">Dihydrofolate reductase</fullName>
    </submittedName>
</protein>
<keyword evidence="3" id="KW-1185">Reference proteome</keyword>
<sequence length="183" mass="20797">MRKVIAGINMTIDGVFDHIAVNPDAEVHDHYTNLIQQADVILYGKTTYQLMEYWRPFVKTPSGEKAMDDFATAIGKIRKIVFSNTLRSIDWDSAELSDKSVEETLSDLKRLPDGNILIGSRSLIIQLMLLNLIDEYQLCMHPVIAAKGRQLFENVEVRKEFELVGTKKFKSGAILLYYKKASV</sequence>
<dbReference type="Proteomes" id="UP000712080">
    <property type="component" value="Unassembled WGS sequence"/>
</dbReference>
<dbReference type="GO" id="GO:0009231">
    <property type="term" value="P:riboflavin biosynthetic process"/>
    <property type="evidence" value="ECO:0007669"/>
    <property type="project" value="InterPro"/>
</dbReference>
<dbReference type="Gene3D" id="3.40.430.10">
    <property type="entry name" value="Dihydrofolate Reductase, subunit A"/>
    <property type="match status" value="1"/>
</dbReference>
<dbReference type="InterPro" id="IPR024072">
    <property type="entry name" value="DHFR-like_dom_sf"/>
</dbReference>
<dbReference type="GO" id="GO:0008703">
    <property type="term" value="F:5-amino-6-(5-phosphoribosylamino)uracil reductase activity"/>
    <property type="evidence" value="ECO:0007669"/>
    <property type="project" value="InterPro"/>
</dbReference>
<name>A0A972FIZ3_9FLAO</name>
<organism evidence="2 3">
    <name type="scientific">Flavobacterium silvaticum</name>
    <dbReference type="NCBI Taxonomy" id="1852020"/>
    <lineage>
        <taxon>Bacteria</taxon>
        <taxon>Pseudomonadati</taxon>
        <taxon>Bacteroidota</taxon>
        <taxon>Flavobacteriia</taxon>
        <taxon>Flavobacteriales</taxon>
        <taxon>Flavobacteriaceae</taxon>
        <taxon>Flavobacterium</taxon>
    </lineage>
</organism>
<proteinExistence type="predicted"/>